<dbReference type="EMBL" id="KN830669">
    <property type="protein sequence ID" value="KIK72582.1"/>
    <property type="molecule type" value="Genomic_DNA"/>
</dbReference>
<proteinExistence type="predicted"/>
<dbReference type="HOGENOM" id="CLU_3051026_0_0_1"/>
<dbReference type="AlphaFoldDB" id="A0A0D0BLP0"/>
<name>A0A0D0BLP0_9AGAM</name>
<protein>
    <submittedName>
        <fullName evidence="1">Unplaced genomic scaffold scaffold_5847, whole genome shotgun sequence</fullName>
    </submittedName>
</protein>
<evidence type="ECO:0000313" key="1">
    <source>
        <dbReference type="EMBL" id="KIK72582.1"/>
    </source>
</evidence>
<accession>A0A0D0BLP0</accession>
<reference evidence="2" key="2">
    <citation type="submission" date="2015-01" db="EMBL/GenBank/DDBJ databases">
        <title>Evolutionary Origins and Diversification of the Mycorrhizal Mutualists.</title>
        <authorList>
            <consortium name="DOE Joint Genome Institute"/>
            <consortium name="Mycorrhizal Genomics Consortium"/>
            <person name="Kohler A."/>
            <person name="Kuo A."/>
            <person name="Nagy L.G."/>
            <person name="Floudas D."/>
            <person name="Copeland A."/>
            <person name="Barry K.W."/>
            <person name="Cichocki N."/>
            <person name="Veneault-Fourrey C."/>
            <person name="LaButti K."/>
            <person name="Lindquist E.A."/>
            <person name="Lipzen A."/>
            <person name="Lundell T."/>
            <person name="Morin E."/>
            <person name="Murat C."/>
            <person name="Riley R."/>
            <person name="Ohm R."/>
            <person name="Sun H."/>
            <person name="Tunlid A."/>
            <person name="Henrissat B."/>
            <person name="Grigoriev I.V."/>
            <person name="Hibbett D.S."/>
            <person name="Martin F."/>
        </authorList>
    </citation>
    <scope>NUCLEOTIDE SEQUENCE [LARGE SCALE GENOMIC DNA]</scope>
    <source>
        <strain evidence="2">Ve08.2h10</strain>
    </source>
</reference>
<reference evidence="1 2" key="1">
    <citation type="submission" date="2014-04" db="EMBL/GenBank/DDBJ databases">
        <authorList>
            <consortium name="DOE Joint Genome Institute"/>
            <person name="Kuo A."/>
            <person name="Kohler A."/>
            <person name="Jargeat P."/>
            <person name="Nagy L.G."/>
            <person name="Floudas D."/>
            <person name="Copeland A."/>
            <person name="Barry K.W."/>
            <person name="Cichocki N."/>
            <person name="Veneault-Fourrey C."/>
            <person name="LaButti K."/>
            <person name="Lindquist E.A."/>
            <person name="Lipzen A."/>
            <person name="Lundell T."/>
            <person name="Morin E."/>
            <person name="Murat C."/>
            <person name="Sun H."/>
            <person name="Tunlid A."/>
            <person name="Henrissat B."/>
            <person name="Grigoriev I.V."/>
            <person name="Hibbett D.S."/>
            <person name="Martin F."/>
            <person name="Nordberg H.P."/>
            <person name="Cantor M.N."/>
            <person name="Hua S.X."/>
        </authorList>
    </citation>
    <scope>NUCLEOTIDE SEQUENCE [LARGE SCALE GENOMIC DNA]</scope>
    <source>
        <strain evidence="1 2">Ve08.2h10</strain>
    </source>
</reference>
<gene>
    <name evidence="1" type="ORF">PAXRUDRAFT_21821</name>
</gene>
<organism evidence="1 2">
    <name type="scientific">Paxillus rubicundulus Ve08.2h10</name>
    <dbReference type="NCBI Taxonomy" id="930991"/>
    <lineage>
        <taxon>Eukaryota</taxon>
        <taxon>Fungi</taxon>
        <taxon>Dikarya</taxon>
        <taxon>Basidiomycota</taxon>
        <taxon>Agaricomycotina</taxon>
        <taxon>Agaricomycetes</taxon>
        <taxon>Agaricomycetidae</taxon>
        <taxon>Boletales</taxon>
        <taxon>Paxilineae</taxon>
        <taxon>Paxillaceae</taxon>
        <taxon>Paxillus</taxon>
    </lineage>
</organism>
<dbReference type="Proteomes" id="UP000054538">
    <property type="component" value="Unassembled WGS sequence"/>
</dbReference>
<keyword evidence="2" id="KW-1185">Reference proteome</keyword>
<dbReference type="InParanoid" id="A0A0D0BLP0"/>
<sequence length="54" mass="6425">MNHIPTLPFLRTPLNLLPKNDYLPYLFLDHLTNVSQAKVLWLYSFYDLPSLSYQ</sequence>
<evidence type="ECO:0000313" key="2">
    <source>
        <dbReference type="Proteomes" id="UP000054538"/>
    </source>
</evidence>